<reference evidence="4" key="1">
    <citation type="journal article" date="2021" name="Evol. Appl.">
        <title>The genome of the Pyrenean desman and the effects of bottlenecks and inbreeding on the genomic landscape of an endangered species.</title>
        <authorList>
            <person name="Escoda L."/>
            <person name="Castresana J."/>
        </authorList>
    </citation>
    <scope>NUCLEOTIDE SEQUENCE</scope>
    <source>
        <strain evidence="4">IBE-C5619</strain>
    </source>
</reference>
<dbReference type="InterPro" id="IPR013783">
    <property type="entry name" value="Ig-like_fold"/>
</dbReference>
<dbReference type="AlphaFoldDB" id="A0A8J6AQZ2"/>
<dbReference type="Gene3D" id="2.60.40.10">
    <property type="entry name" value="Immunoglobulins"/>
    <property type="match status" value="3"/>
</dbReference>
<protein>
    <submittedName>
        <fullName evidence="4">Ig alpha-1 chain C region</fullName>
    </submittedName>
</protein>
<feature type="non-terminal residue" evidence="4">
    <location>
        <position position="1"/>
    </location>
</feature>
<dbReference type="InterPro" id="IPR050380">
    <property type="entry name" value="Immune_Resp_Modulators"/>
</dbReference>
<evidence type="ECO:0000256" key="1">
    <source>
        <dbReference type="ARBA" id="ARBA00023319"/>
    </source>
</evidence>
<dbReference type="PANTHER" id="PTHR23411">
    <property type="entry name" value="TAPASIN"/>
    <property type="match status" value="1"/>
</dbReference>
<sequence>GGPGDRAHGSLHYISSVQAGRGEAAQAASCPASRPQARAGDPTKPPGPHLAPAWPAHSTLAGTPRPMTPAGASTAAGPHAPVRPPQGRFPATSTPQPDHRPDMMWQRPCQQGRKWASDPQGADAAGPSREPQTGPDSGCEAQAQAPPGLTPPGHRQGLQCGRLARPGPTQGTCRQPEQCVCVAASKTSPTVFPLRLESKEEAEPVVIGCLVRGFIPMPATVTWIHGGMQGVTIRDYVPTEPGSGGLYTMSSQLQVPAGQCPASSSVQCRVQHYSSSKTLDVPCRGQRWPDPREPAEQSRGRREGKEGRNWGWGVPTGPSSAPGKRRFATPCPTCPPPTCQPRLALREPALDALLLGSEANLTCTLSGLSDPQGAQLTWSSSCGKTAVQGTPERDPYGCYTVSSTLLGCTDPWNKGETFTCTASSPKLTQPLKDSVSKSSGLHLKPQVHLLPPPSEELALNELVTLTCLVRGFSPEQVLVRWQHGDQEVPLKDYLTWGPLRE</sequence>
<evidence type="ECO:0000256" key="2">
    <source>
        <dbReference type="SAM" id="MobiDB-lite"/>
    </source>
</evidence>
<feature type="domain" description="Ig-like" evidence="3">
    <location>
        <begin position="445"/>
        <end position="501"/>
    </location>
</feature>
<feature type="compositionally biased region" description="Basic and acidic residues" evidence="2">
    <location>
        <begin position="287"/>
        <end position="308"/>
    </location>
</feature>
<evidence type="ECO:0000259" key="3">
    <source>
        <dbReference type="PROSITE" id="PS50835"/>
    </source>
</evidence>
<comment type="caution">
    <text evidence="4">The sequence shown here is derived from an EMBL/GenBank/DDBJ whole genome shotgun (WGS) entry which is preliminary data.</text>
</comment>
<keyword evidence="1" id="KW-0393">Immunoglobulin domain</keyword>
<evidence type="ECO:0000313" key="4">
    <source>
        <dbReference type="EMBL" id="KAG8525088.1"/>
    </source>
</evidence>
<feature type="region of interest" description="Disordered" evidence="2">
    <location>
        <begin position="1"/>
        <end position="173"/>
    </location>
</feature>
<gene>
    <name evidence="4" type="ORF">J0S82_014273</name>
</gene>
<evidence type="ECO:0000313" key="5">
    <source>
        <dbReference type="Proteomes" id="UP000700334"/>
    </source>
</evidence>
<dbReference type="SUPFAM" id="SSF48726">
    <property type="entry name" value="Immunoglobulin"/>
    <property type="match status" value="3"/>
</dbReference>
<dbReference type="InterPro" id="IPR013151">
    <property type="entry name" value="Immunoglobulin_dom"/>
</dbReference>
<keyword evidence="5" id="KW-1185">Reference proteome</keyword>
<name>A0A8J6AQZ2_GALPY</name>
<dbReference type="InterPro" id="IPR007110">
    <property type="entry name" value="Ig-like_dom"/>
</dbReference>
<feature type="non-terminal residue" evidence="4">
    <location>
        <position position="501"/>
    </location>
</feature>
<feature type="domain" description="Ig-like" evidence="3">
    <location>
        <begin position="189"/>
        <end position="280"/>
    </location>
</feature>
<dbReference type="Pfam" id="PF07654">
    <property type="entry name" value="C1-set"/>
    <property type="match status" value="2"/>
</dbReference>
<organism evidence="4 5">
    <name type="scientific">Galemys pyrenaicus</name>
    <name type="common">Iberian desman</name>
    <name type="synonym">Pyrenean desman</name>
    <dbReference type="NCBI Taxonomy" id="202257"/>
    <lineage>
        <taxon>Eukaryota</taxon>
        <taxon>Metazoa</taxon>
        <taxon>Chordata</taxon>
        <taxon>Craniata</taxon>
        <taxon>Vertebrata</taxon>
        <taxon>Euteleostomi</taxon>
        <taxon>Mammalia</taxon>
        <taxon>Eutheria</taxon>
        <taxon>Laurasiatheria</taxon>
        <taxon>Eulipotyphla</taxon>
        <taxon>Talpidae</taxon>
        <taxon>Galemys</taxon>
    </lineage>
</organism>
<feature type="domain" description="Ig-like" evidence="3">
    <location>
        <begin position="341"/>
        <end position="436"/>
    </location>
</feature>
<dbReference type="SMART" id="SM00407">
    <property type="entry name" value="IGc1"/>
    <property type="match status" value="2"/>
</dbReference>
<dbReference type="EMBL" id="JAGFMF010010189">
    <property type="protein sequence ID" value="KAG8525088.1"/>
    <property type="molecule type" value="Genomic_DNA"/>
</dbReference>
<dbReference type="PROSITE" id="PS50835">
    <property type="entry name" value="IG_LIKE"/>
    <property type="match status" value="3"/>
</dbReference>
<dbReference type="Proteomes" id="UP000700334">
    <property type="component" value="Unassembled WGS sequence"/>
</dbReference>
<accession>A0A8J6AQZ2</accession>
<dbReference type="InterPro" id="IPR036179">
    <property type="entry name" value="Ig-like_dom_sf"/>
</dbReference>
<proteinExistence type="predicted"/>
<dbReference type="OrthoDB" id="8694217at2759"/>
<dbReference type="Pfam" id="PF00047">
    <property type="entry name" value="ig"/>
    <property type="match status" value="1"/>
</dbReference>
<dbReference type="InterPro" id="IPR003597">
    <property type="entry name" value="Ig_C1-set"/>
</dbReference>
<feature type="region of interest" description="Disordered" evidence="2">
    <location>
        <begin position="281"/>
        <end position="326"/>
    </location>
</feature>